<dbReference type="UniPathway" id="UPA00378"/>
<keyword evidence="4 12" id="KW-0328">Glycosyltransferase</keyword>
<sequence>MCQIFRRPSSSSPYWASTASPSHSHVPRGSHKPPNMPPTPLDFLIPALIISHVLLCPYTKVEESFNLQATHDIINHGVGSSELPHFDHREFPGVVPRTFLGALWLSFQSWPVLKTVQFLGTVMGHGPEDGSLWRTRIFLGLLTAFSLFHVRRAVKTVFGHPASVAFVFLTCSQFHTIFWTSRTLPNMFAFPLGMHFNFNSHLDTISTSHHSPSTDPNPPATIAFSFHIILPLTRSSNQLRIAVRYMIFTAVIFRFEVGILLVPVLALEWLWFHRITLAEVVLDVLATMAAALPLTVVIDSYFWGEWPVWPEAAVFWFNGVEGRSVEWGVLPFYAYFTTFLPRLLLISLPLAVYACAVDPRPRRHVIPATVYVVFFSLLGHKEWRFVVYIVPVFNVAASVGLSKIYIRSLKSPAYRILLALVGLGLLASFAASTVMAWVSSYNYPGGHALRRLHELRWETEDIRVHMDVYTAMTGASRFGEVKGRWRYVTSFLLLLLRLLDRHRRNARIASQPNPIAIQPTNFITSYFKTETHTTPDSYTAANYTHLLTSTPALHEASYAVLDVITGYDGLRVKRPRAWVADVASVLKGALGWSEIVERVMPVKVVKGDKVWVMEKNAE</sequence>
<evidence type="ECO:0000256" key="5">
    <source>
        <dbReference type="ARBA" id="ARBA00022679"/>
    </source>
</evidence>
<dbReference type="Proteomes" id="UP000274822">
    <property type="component" value="Unassembled WGS sequence"/>
</dbReference>
<gene>
    <name evidence="14" type="ORF">BC938DRAFT_474071</name>
</gene>
<dbReference type="Pfam" id="PF03901">
    <property type="entry name" value="Glyco_transf_22"/>
    <property type="match status" value="1"/>
</dbReference>
<comment type="catalytic activity">
    <reaction evidence="11">
        <text>an alpha-D-Man-(1-&gt;2)-alpha-D-Man-(1-&gt;2)-alpha-D-Man-(1-&gt;3)-[alpha-D-Man-(1-&gt;2)-alpha-D-Man-(1-&gt;3)-alpha-D-Man-(1-&gt;6)]-beta-D-Man-(1-&gt;4)-beta-D-GlcNAc-(1-&gt;4)-alpha-D-GlcNAc-diphospho-di-trans,poly-cis-dolichol + a di-trans,poly-cis-dolichyl beta-D-mannosyl phosphate = an alpha-D-Man-(1-&gt;2)-alpha-D-Man-(1-&gt;2)-alpha-D-Man-(1-&gt;3)-[alpha-D-Man-(1-&gt;2)-alpha-D-Man-(1-&gt;3)-[alpha-D-Man-(1-&gt;6)]-alpha-D-Man-(1-&gt;6)]-beta-D-Man-(1-&gt;4)-beta-D-GlcNAc-(1-&gt;4)-alpha-D-GlcNAc-diphospho-di-trans,poly-cis-dolichol + a di-trans,poly-cis-dolichyl phosphate + H(+)</text>
        <dbReference type="Rhea" id="RHEA:29535"/>
        <dbReference type="Rhea" id="RHEA-COMP:19498"/>
        <dbReference type="Rhea" id="RHEA-COMP:19501"/>
        <dbReference type="Rhea" id="RHEA-COMP:19518"/>
        <dbReference type="Rhea" id="RHEA-COMP:19519"/>
        <dbReference type="ChEBI" id="CHEBI:15378"/>
        <dbReference type="ChEBI" id="CHEBI:57683"/>
        <dbReference type="ChEBI" id="CHEBI:58211"/>
        <dbReference type="ChEBI" id="CHEBI:132517"/>
        <dbReference type="ChEBI" id="CHEBI:132519"/>
        <dbReference type="EC" id="2.4.1.260"/>
    </reaction>
    <physiologicalReaction direction="left-to-right" evidence="11">
        <dbReference type="Rhea" id="RHEA:29536"/>
    </physiologicalReaction>
</comment>
<dbReference type="GO" id="GO:0052917">
    <property type="term" value="F:dol-P-Man:Man(7)GlcNAc(2)-PP-Dol alpha-1,6-mannosyltransferase activity"/>
    <property type="evidence" value="ECO:0007669"/>
    <property type="project" value="UniProtKB-EC"/>
</dbReference>
<evidence type="ECO:0000256" key="8">
    <source>
        <dbReference type="ARBA" id="ARBA00022989"/>
    </source>
</evidence>
<feature type="transmembrane region" description="Helical" evidence="12">
    <location>
        <begin position="245"/>
        <end position="272"/>
    </location>
</feature>
<comment type="pathway">
    <text evidence="2">Protein modification; protein glycosylation.</text>
</comment>
<evidence type="ECO:0000313" key="15">
    <source>
        <dbReference type="Proteomes" id="UP000274822"/>
    </source>
</evidence>
<dbReference type="PANTHER" id="PTHR22760:SF1">
    <property type="entry name" value="DOL-P-MAN:MAN(7)GLCNAC(2)-PP-DOL ALPHA-1,6-MANNOSYLTRANSFERASE"/>
    <property type="match status" value="1"/>
</dbReference>
<feature type="compositionally biased region" description="Low complexity" evidence="13">
    <location>
        <begin position="8"/>
        <end position="22"/>
    </location>
</feature>
<comment type="caution">
    <text evidence="14">The sequence shown here is derived from an EMBL/GenBank/DDBJ whole genome shotgun (WGS) entry which is preliminary data.</text>
</comment>
<evidence type="ECO:0000313" key="14">
    <source>
        <dbReference type="EMBL" id="RUS35220.1"/>
    </source>
</evidence>
<proteinExistence type="inferred from homology"/>
<reference evidence="14 15" key="1">
    <citation type="journal article" date="2018" name="New Phytol.">
        <title>Phylogenomics of Endogonaceae and evolution of mycorrhizas within Mucoromycota.</title>
        <authorList>
            <person name="Chang Y."/>
            <person name="Desiro A."/>
            <person name="Na H."/>
            <person name="Sandor L."/>
            <person name="Lipzen A."/>
            <person name="Clum A."/>
            <person name="Barry K."/>
            <person name="Grigoriev I.V."/>
            <person name="Martin F.M."/>
            <person name="Stajich J.E."/>
            <person name="Smith M.E."/>
            <person name="Bonito G."/>
            <person name="Spatafora J.W."/>
        </authorList>
    </citation>
    <scope>NUCLEOTIDE SEQUENCE [LARGE SCALE GENOMIC DNA]</scope>
    <source>
        <strain evidence="14 15">AD002</strain>
    </source>
</reference>
<dbReference type="GO" id="GO:0005789">
    <property type="term" value="C:endoplasmic reticulum membrane"/>
    <property type="evidence" value="ECO:0007669"/>
    <property type="project" value="UniProtKB-SubCell"/>
</dbReference>
<keyword evidence="7 12" id="KW-0256">Endoplasmic reticulum</keyword>
<organism evidence="14 15">
    <name type="scientific">Jimgerdemannia flammicorona</name>
    <dbReference type="NCBI Taxonomy" id="994334"/>
    <lineage>
        <taxon>Eukaryota</taxon>
        <taxon>Fungi</taxon>
        <taxon>Fungi incertae sedis</taxon>
        <taxon>Mucoromycota</taxon>
        <taxon>Mucoromycotina</taxon>
        <taxon>Endogonomycetes</taxon>
        <taxon>Endogonales</taxon>
        <taxon>Endogonaceae</taxon>
        <taxon>Jimgerdemannia</taxon>
    </lineage>
</organism>
<evidence type="ECO:0000256" key="13">
    <source>
        <dbReference type="SAM" id="MobiDB-lite"/>
    </source>
</evidence>
<evidence type="ECO:0000256" key="2">
    <source>
        <dbReference type="ARBA" id="ARBA00004922"/>
    </source>
</evidence>
<evidence type="ECO:0000256" key="3">
    <source>
        <dbReference type="ARBA" id="ARBA00007063"/>
    </source>
</evidence>
<comment type="function">
    <text evidence="10">Mannosyltransferase that operates in the biosynthetic pathway of dolichol-linked oligosaccharides, the glycan precursors employed in protein asparagine (N)-glycosylation. The assembly of dolichol-linked oligosaccharides begins on the cytosolic side of the endoplasmic reticulum membrane and finishes in its lumen. The sequential addition of sugars to dolichol pyrophosphate produces dolichol-linked oligosaccharides containing fourteen sugars, including two GlcNAcs, nine mannoses and three glucoses. Once assembled, the oligosaccharide is transferred from the lipid to nascent proteins by oligosaccharyltransferases. In the lumen of the endoplasmic reticulum, adds the eighth mannose residue in an alpha-1,6 linkage onto Man(7)GlcNAc(2)-PP-dolichol to produce Man(8)GlcNAc(2)-PP-dolichol.</text>
</comment>
<keyword evidence="9 12" id="KW-0472">Membrane</keyword>
<name>A0A433QZK1_9FUNG</name>
<comment type="subcellular location">
    <subcellularLocation>
        <location evidence="1 12">Endoplasmic reticulum membrane</location>
        <topology evidence="1 12">Multi-pass membrane protein</topology>
    </subcellularLocation>
</comment>
<dbReference type="AlphaFoldDB" id="A0A433QZK1"/>
<feature type="transmembrane region" description="Helical" evidence="12">
    <location>
        <begin position="417"/>
        <end position="438"/>
    </location>
</feature>
<feature type="transmembrane region" description="Helical" evidence="12">
    <location>
        <begin position="284"/>
        <end position="303"/>
    </location>
</feature>
<dbReference type="InterPro" id="IPR005599">
    <property type="entry name" value="GPI_mannosylTrfase"/>
</dbReference>
<protein>
    <recommendedName>
        <fullName evidence="12">Mannosyltransferase</fullName>
        <ecNumber evidence="12">2.4.1.-</ecNumber>
    </recommendedName>
</protein>
<evidence type="ECO:0000256" key="12">
    <source>
        <dbReference type="RuleBase" id="RU363075"/>
    </source>
</evidence>
<comment type="similarity">
    <text evidence="3 12">Belongs to the glycosyltransferase 22 family.</text>
</comment>
<evidence type="ECO:0000256" key="1">
    <source>
        <dbReference type="ARBA" id="ARBA00004477"/>
    </source>
</evidence>
<feature type="region of interest" description="Disordered" evidence="13">
    <location>
        <begin position="1"/>
        <end position="33"/>
    </location>
</feature>
<evidence type="ECO:0000256" key="10">
    <source>
        <dbReference type="ARBA" id="ARBA00044721"/>
    </source>
</evidence>
<evidence type="ECO:0000256" key="6">
    <source>
        <dbReference type="ARBA" id="ARBA00022692"/>
    </source>
</evidence>
<evidence type="ECO:0000256" key="7">
    <source>
        <dbReference type="ARBA" id="ARBA00022824"/>
    </source>
</evidence>
<dbReference type="GO" id="GO:0006487">
    <property type="term" value="P:protein N-linked glycosylation"/>
    <property type="evidence" value="ECO:0007669"/>
    <property type="project" value="TreeGrafter"/>
</dbReference>
<keyword evidence="6 12" id="KW-0812">Transmembrane</keyword>
<dbReference type="EMBL" id="RBNJ01000172">
    <property type="protein sequence ID" value="RUS35220.1"/>
    <property type="molecule type" value="Genomic_DNA"/>
</dbReference>
<feature type="transmembrane region" description="Helical" evidence="12">
    <location>
        <begin position="332"/>
        <end position="356"/>
    </location>
</feature>
<feature type="transmembrane region" description="Helical" evidence="12">
    <location>
        <begin position="385"/>
        <end position="405"/>
    </location>
</feature>
<evidence type="ECO:0000256" key="11">
    <source>
        <dbReference type="ARBA" id="ARBA00048899"/>
    </source>
</evidence>
<keyword evidence="8 12" id="KW-1133">Transmembrane helix</keyword>
<feature type="transmembrane region" description="Helical" evidence="12">
    <location>
        <begin position="162"/>
        <end position="181"/>
    </location>
</feature>
<dbReference type="EC" id="2.4.1.-" evidence="12"/>
<evidence type="ECO:0000256" key="9">
    <source>
        <dbReference type="ARBA" id="ARBA00023136"/>
    </source>
</evidence>
<dbReference type="PANTHER" id="PTHR22760">
    <property type="entry name" value="GLYCOSYLTRANSFERASE"/>
    <property type="match status" value="1"/>
</dbReference>
<evidence type="ECO:0000256" key="4">
    <source>
        <dbReference type="ARBA" id="ARBA00022676"/>
    </source>
</evidence>
<keyword evidence="15" id="KW-1185">Reference proteome</keyword>
<accession>A0A433QZK1</accession>
<keyword evidence="5 14" id="KW-0808">Transferase</keyword>